<name>A0A899NNM2_PROST</name>
<dbReference type="InterPro" id="IPR016032">
    <property type="entry name" value="Sig_transdc_resp-reg_C-effctor"/>
</dbReference>
<dbReference type="GO" id="GO:0003677">
    <property type="term" value="F:DNA binding"/>
    <property type="evidence" value="ECO:0007669"/>
    <property type="project" value="UniProtKB-KW"/>
</dbReference>
<dbReference type="SUPFAM" id="SSF46894">
    <property type="entry name" value="C-terminal effector domain of the bipartite response regulators"/>
    <property type="match status" value="1"/>
</dbReference>
<organism evidence="5">
    <name type="scientific">Providencia stuartii</name>
    <dbReference type="NCBI Taxonomy" id="588"/>
    <lineage>
        <taxon>Bacteria</taxon>
        <taxon>Pseudomonadati</taxon>
        <taxon>Pseudomonadota</taxon>
        <taxon>Gammaproteobacteria</taxon>
        <taxon>Enterobacterales</taxon>
        <taxon>Morganellaceae</taxon>
        <taxon>Providencia</taxon>
    </lineage>
</organism>
<dbReference type="CDD" id="cd06170">
    <property type="entry name" value="LuxR_C_like"/>
    <property type="match status" value="1"/>
</dbReference>
<dbReference type="SMART" id="SM00421">
    <property type="entry name" value="HTH_LUXR"/>
    <property type="match status" value="1"/>
</dbReference>
<keyword evidence="3" id="KW-0804">Transcription</keyword>
<dbReference type="PANTHER" id="PTHR44688">
    <property type="entry name" value="DNA-BINDING TRANSCRIPTIONAL ACTIVATOR DEVR_DOSR"/>
    <property type="match status" value="1"/>
</dbReference>
<proteinExistence type="predicted"/>
<dbReference type="PROSITE" id="PS50043">
    <property type="entry name" value="HTH_LUXR_2"/>
    <property type="match status" value="1"/>
</dbReference>
<evidence type="ECO:0000256" key="1">
    <source>
        <dbReference type="ARBA" id="ARBA00023015"/>
    </source>
</evidence>
<accession>A0A899NNM2</accession>
<dbReference type="PRINTS" id="PR00038">
    <property type="entry name" value="HTHLUXR"/>
</dbReference>
<evidence type="ECO:0000256" key="2">
    <source>
        <dbReference type="ARBA" id="ARBA00023125"/>
    </source>
</evidence>
<protein>
    <submittedName>
        <fullName evidence="5">Transcriptional activator protein EsaR</fullName>
    </submittedName>
</protein>
<reference evidence="5" key="1">
    <citation type="submission" date="2020-07" db="EMBL/GenBank/DDBJ databases">
        <title>Persistence and transmission of plasmid-borne blaNDM genes carried by diverse species of Enterobacterium in a Chinese goose farm.</title>
        <authorList>
            <person name="Fang L.-X."/>
            <person name="Cen D.-J."/>
        </authorList>
    </citation>
    <scope>NUCLEOTIDE SEQUENCE</scope>
    <source>
        <strain evidence="5">M2</strain>
        <plasmid evidence="5">pM2-1</plasmid>
    </source>
</reference>
<feature type="domain" description="HTH luxR-type" evidence="4">
    <location>
        <begin position="162"/>
        <end position="227"/>
    </location>
</feature>
<evidence type="ECO:0000259" key="4">
    <source>
        <dbReference type="PROSITE" id="PS50043"/>
    </source>
</evidence>
<geneLocation type="plasmid" evidence="5">
    <name>pM2-1</name>
</geneLocation>
<dbReference type="InterPro" id="IPR036693">
    <property type="entry name" value="TF_LuxR_autoind-bd_dom_sf"/>
</dbReference>
<sequence>MKRLFSLDDVDIIEQILKVSDALGCKGFSYAVQPKSKKGGSVIVSNFPPHWQVRYEKLSYHHIDPIMTCAKKSIQPFHWADAGSKPYQDVRNIQISDHAIPGVLNGYTIPLHDHMDNVVAFSVWNDNSSSELQRPHHPINDNIYRKIITLHEMMLTKKNEVAEIEQHILSSRELQVLQLSGHGKTYKEIAQTLSISENTIKFHVKNILTKLNSSNMRQAITTLKKTSGYF</sequence>
<dbReference type="Gene3D" id="1.10.10.10">
    <property type="entry name" value="Winged helix-like DNA-binding domain superfamily/Winged helix DNA-binding domain"/>
    <property type="match status" value="1"/>
</dbReference>
<dbReference type="Pfam" id="PF03472">
    <property type="entry name" value="Autoind_bind"/>
    <property type="match status" value="1"/>
</dbReference>
<dbReference type="Gene3D" id="3.30.450.80">
    <property type="entry name" value="Transcription factor LuxR-like, autoinducer-binding domain"/>
    <property type="match status" value="1"/>
</dbReference>
<gene>
    <name evidence="5" type="primary">esaR</name>
    <name evidence="5" type="ORF">EKPLLCFL_00345</name>
</gene>
<dbReference type="GO" id="GO:0006355">
    <property type="term" value="P:regulation of DNA-templated transcription"/>
    <property type="evidence" value="ECO:0007669"/>
    <property type="project" value="InterPro"/>
</dbReference>
<evidence type="ECO:0000313" key="5">
    <source>
        <dbReference type="EMBL" id="QSM62580.1"/>
    </source>
</evidence>
<dbReference type="AlphaFoldDB" id="A0A899NNM2"/>
<dbReference type="PROSITE" id="PS00622">
    <property type="entry name" value="HTH_LUXR_1"/>
    <property type="match status" value="1"/>
</dbReference>
<dbReference type="PANTHER" id="PTHR44688:SF16">
    <property type="entry name" value="DNA-BINDING TRANSCRIPTIONAL ACTIVATOR DEVR_DOSR"/>
    <property type="match status" value="1"/>
</dbReference>
<dbReference type="InterPro" id="IPR036388">
    <property type="entry name" value="WH-like_DNA-bd_sf"/>
</dbReference>
<dbReference type="RefSeq" id="WP_042847308.1">
    <property type="nucleotide sequence ID" value="NZ_CP095444.1"/>
</dbReference>
<dbReference type="InterPro" id="IPR005143">
    <property type="entry name" value="TF_LuxR_autoind-bd_dom"/>
</dbReference>
<keyword evidence="5" id="KW-0614">Plasmid</keyword>
<dbReference type="EMBL" id="MT813046">
    <property type="protein sequence ID" value="QSM62580.1"/>
    <property type="molecule type" value="Genomic_DNA"/>
</dbReference>
<evidence type="ECO:0000256" key="3">
    <source>
        <dbReference type="ARBA" id="ARBA00023163"/>
    </source>
</evidence>
<keyword evidence="2" id="KW-0238">DNA-binding</keyword>
<dbReference type="SUPFAM" id="SSF75516">
    <property type="entry name" value="Pheromone-binding domain of LuxR-like quorum-sensing transcription factors"/>
    <property type="match status" value="1"/>
</dbReference>
<keyword evidence="1" id="KW-0805">Transcription regulation</keyword>
<dbReference type="InterPro" id="IPR000792">
    <property type="entry name" value="Tscrpt_reg_LuxR_C"/>
</dbReference>
<dbReference type="Pfam" id="PF00196">
    <property type="entry name" value="GerE"/>
    <property type="match status" value="1"/>
</dbReference>